<dbReference type="Pfam" id="PF07972">
    <property type="entry name" value="Flavodoxin_NdrI"/>
    <property type="match status" value="1"/>
</dbReference>
<dbReference type="SUPFAM" id="SSF52218">
    <property type="entry name" value="Flavoproteins"/>
    <property type="match status" value="1"/>
</dbReference>
<accession>A0A2X2C9A4</accession>
<evidence type="ECO:0000313" key="2">
    <source>
        <dbReference type="Proteomes" id="UP000251485"/>
    </source>
</evidence>
<dbReference type="InterPro" id="IPR029039">
    <property type="entry name" value="Flavoprotein-like_sf"/>
</dbReference>
<organism evidence="1 2">
    <name type="scientific">Proteus mirabilis</name>
    <dbReference type="NCBI Taxonomy" id="584"/>
    <lineage>
        <taxon>Bacteria</taxon>
        <taxon>Pseudomonadati</taxon>
        <taxon>Pseudomonadota</taxon>
        <taxon>Gammaproteobacteria</taxon>
        <taxon>Enterobacterales</taxon>
        <taxon>Morganellaceae</taxon>
        <taxon>Proteus</taxon>
    </lineage>
</organism>
<dbReference type="PANTHER" id="PTHR37297">
    <property type="entry name" value="PROTEIN NRDI"/>
    <property type="match status" value="1"/>
</dbReference>
<evidence type="ECO:0000313" key="1">
    <source>
        <dbReference type="EMBL" id="SPY96745.1"/>
    </source>
</evidence>
<dbReference type="Proteomes" id="UP000251485">
    <property type="component" value="Unassembled WGS sequence"/>
</dbReference>
<dbReference type="AlphaFoldDB" id="A0A2X2C9A4"/>
<dbReference type="EMBL" id="UAUE01000020">
    <property type="protein sequence ID" value="SPY96745.1"/>
    <property type="molecule type" value="Genomic_DNA"/>
</dbReference>
<dbReference type="Gene3D" id="3.40.50.360">
    <property type="match status" value="1"/>
</dbReference>
<gene>
    <name evidence="1" type="primary">nrdI</name>
    <name evidence="1" type="ORF">NCTC10975_02475</name>
</gene>
<name>A0A2X2C9A4_PROMI</name>
<proteinExistence type="predicted"/>
<protein>
    <submittedName>
        <fullName evidence="1">NrdI protein</fullName>
    </submittedName>
</protein>
<dbReference type="PANTHER" id="PTHR37297:SF1">
    <property type="entry name" value="PROTEIN NRDI"/>
    <property type="match status" value="1"/>
</dbReference>
<dbReference type="InterPro" id="IPR004465">
    <property type="entry name" value="RNR_NrdI"/>
</dbReference>
<dbReference type="GO" id="GO:0010181">
    <property type="term" value="F:FMN binding"/>
    <property type="evidence" value="ECO:0007669"/>
    <property type="project" value="InterPro"/>
</dbReference>
<reference evidence="1 2" key="1">
    <citation type="submission" date="2018-06" db="EMBL/GenBank/DDBJ databases">
        <authorList>
            <consortium name="Pathogen Informatics"/>
            <person name="Doyle S."/>
        </authorList>
    </citation>
    <scope>NUCLEOTIDE SEQUENCE [LARGE SCALE GENOMIC DNA]</scope>
    <source>
        <strain evidence="1 2">NCTC10975</strain>
    </source>
</reference>
<sequence>MQSTAPLIYFSSRSENCHRFVQKLNLQATRIKEDEPLQATQPFVLLCPTYGGGGVKGAVPKAVIQFLNIPEKSPINTRCYCFRKYQFWLCLRA</sequence>